<dbReference type="Proteomes" id="UP000540506">
    <property type="component" value="Unassembled WGS sequence"/>
</dbReference>
<keyword evidence="2" id="KW-0472">Membrane</keyword>
<dbReference type="PANTHER" id="PTHR31535">
    <property type="match status" value="1"/>
</dbReference>
<evidence type="ECO:0000313" key="3">
    <source>
        <dbReference type="EMBL" id="MBB4925030.1"/>
    </source>
</evidence>
<organism evidence="3 4">
    <name type="scientific">Kitasatospora kifunensis</name>
    <name type="common">Streptomyces kifunensis</name>
    <dbReference type="NCBI Taxonomy" id="58351"/>
    <lineage>
        <taxon>Bacteria</taxon>
        <taxon>Bacillati</taxon>
        <taxon>Actinomycetota</taxon>
        <taxon>Actinomycetes</taxon>
        <taxon>Kitasatosporales</taxon>
        <taxon>Streptomycetaceae</taxon>
        <taxon>Kitasatospora</taxon>
    </lineage>
</organism>
<feature type="compositionally biased region" description="Gly residues" evidence="1">
    <location>
        <begin position="82"/>
        <end position="177"/>
    </location>
</feature>
<dbReference type="AlphaFoldDB" id="A0A7W7R405"/>
<dbReference type="RefSeq" id="WP_184936889.1">
    <property type="nucleotide sequence ID" value="NZ_JACHJV010000001.1"/>
</dbReference>
<gene>
    <name evidence="3" type="ORF">FHR34_004023</name>
</gene>
<accession>A0A7W7R405</accession>
<dbReference type="EMBL" id="JACHJV010000001">
    <property type="protein sequence ID" value="MBB4925030.1"/>
    <property type="molecule type" value="Genomic_DNA"/>
</dbReference>
<sequence>MPSLRQPVGPLPASIYWRRRVVVLAAAAVVVALVGWLTLGQGGDGGKQKTAQPAPATGTPSAPASITPGATPTGPAISSRPGGTGGGSGASGGGTAASGGGTGGSGGTTGGSGTASGGEAGGGAGTITSSGGGSGDGGGAGGTGGTGGTGGGTGGGGESGGGTGSGGTGSGGSGGGNPPINTSDVMALPICTASQLTLELAGTQNAYQPKEKPTFELKIRNASSAGCRVDLSQAAAAITVNSASGERIWSSADCVTDKQGRWVQVSPANALTETFVWDRTRSKPQCATPSDTSPAPAGNYLVQAELTGPSGGPVPARTSTRLDA</sequence>
<evidence type="ECO:0000313" key="4">
    <source>
        <dbReference type="Proteomes" id="UP000540506"/>
    </source>
</evidence>
<proteinExistence type="predicted"/>
<keyword evidence="4" id="KW-1185">Reference proteome</keyword>
<feature type="compositionally biased region" description="Polar residues" evidence="1">
    <location>
        <begin position="283"/>
        <end position="293"/>
    </location>
</feature>
<feature type="region of interest" description="Disordered" evidence="1">
    <location>
        <begin position="42"/>
        <end position="181"/>
    </location>
</feature>
<keyword evidence="2" id="KW-1133">Transmembrane helix</keyword>
<feature type="transmembrane region" description="Helical" evidence="2">
    <location>
        <begin position="21"/>
        <end position="39"/>
    </location>
</feature>
<protein>
    <submittedName>
        <fullName evidence="3">Uncharacterized protein</fullName>
    </submittedName>
</protein>
<feature type="region of interest" description="Disordered" evidence="1">
    <location>
        <begin position="282"/>
        <end position="324"/>
    </location>
</feature>
<evidence type="ECO:0000256" key="2">
    <source>
        <dbReference type="SAM" id="Phobius"/>
    </source>
</evidence>
<comment type="caution">
    <text evidence="3">The sequence shown here is derived from an EMBL/GenBank/DDBJ whole genome shotgun (WGS) entry which is preliminary data.</text>
</comment>
<evidence type="ECO:0000256" key="1">
    <source>
        <dbReference type="SAM" id="MobiDB-lite"/>
    </source>
</evidence>
<reference evidence="3 4" key="1">
    <citation type="submission" date="2020-08" db="EMBL/GenBank/DDBJ databases">
        <title>Sequencing the genomes of 1000 actinobacteria strains.</title>
        <authorList>
            <person name="Klenk H.-P."/>
        </authorList>
    </citation>
    <scope>NUCLEOTIDE SEQUENCE [LARGE SCALE GENOMIC DNA]</scope>
    <source>
        <strain evidence="3 4">DSM 41654</strain>
    </source>
</reference>
<feature type="compositionally biased region" description="Low complexity" evidence="1">
    <location>
        <begin position="48"/>
        <end position="68"/>
    </location>
</feature>
<dbReference type="PANTHER" id="PTHR31535:SF3">
    <property type="entry name" value="REGULATORY PROTEIN ZESTE"/>
    <property type="match status" value="1"/>
</dbReference>
<name>A0A7W7R405_KITKI</name>
<keyword evidence="2" id="KW-0812">Transmembrane</keyword>